<dbReference type="EMBL" id="CACVBM020001063">
    <property type="protein sequence ID" value="CAA7028022.1"/>
    <property type="molecule type" value="Genomic_DNA"/>
</dbReference>
<evidence type="ECO:0000313" key="5">
    <source>
        <dbReference type="Proteomes" id="UP000467841"/>
    </source>
</evidence>
<reference evidence="4" key="1">
    <citation type="submission" date="2020-01" db="EMBL/GenBank/DDBJ databases">
        <authorList>
            <person name="Mishra B."/>
        </authorList>
    </citation>
    <scope>NUCLEOTIDE SEQUENCE [LARGE SCALE GENOMIC DNA]</scope>
</reference>
<organism evidence="4 5">
    <name type="scientific">Microthlaspi erraticum</name>
    <dbReference type="NCBI Taxonomy" id="1685480"/>
    <lineage>
        <taxon>Eukaryota</taxon>
        <taxon>Viridiplantae</taxon>
        <taxon>Streptophyta</taxon>
        <taxon>Embryophyta</taxon>
        <taxon>Tracheophyta</taxon>
        <taxon>Spermatophyta</taxon>
        <taxon>Magnoliopsida</taxon>
        <taxon>eudicotyledons</taxon>
        <taxon>Gunneridae</taxon>
        <taxon>Pentapetalae</taxon>
        <taxon>rosids</taxon>
        <taxon>malvids</taxon>
        <taxon>Brassicales</taxon>
        <taxon>Brassicaceae</taxon>
        <taxon>Coluteocarpeae</taxon>
        <taxon>Microthlaspi</taxon>
    </lineage>
</organism>
<evidence type="ECO:0000259" key="3">
    <source>
        <dbReference type="Pfam" id="PF03478"/>
    </source>
</evidence>
<evidence type="ECO:0000256" key="1">
    <source>
        <dbReference type="SAM" id="MobiDB-lite"/>
    </source>
</evidence>
<dbReference type="InterPro" id="IPR001810">
    <property type="entry name" value="F-box_dom"/>
</dbReference>
<dbReference type="PANTHER" id="PTHR33127">
    <property type="entry name" value="TRANSMEMBRANE PROTEIN"/>
    <property type="match status" value="1"/>
</dbReference>
<dbReference type="Proteomes" id="UP000467841">
    <property type="component" value="Unassembled WGS sequence"/>
</dbReference>
<gene>
    <name evidence="4" type="ORF">MERR_LOCUS15257</name>
</gene>
<feature type="domain" description="KIB1-4 beta-propeller" evidence="3">
    <location>
        <begin position="126"/>
        <end position="338"/>
    </location>
</feature>
<name>A0A6D2IQY0_9BRAS</name>
<proteinExistence type="predicted"/>
<dbReference type="InterPro" id="IPR005174">
    <property type="entry name" value="KIB1-4_b-propeller"/>
</dbReference>
<feature type="compositionally biased region" description="Basic and acidic residues" evidence="1">
    <location>
        <begin position="240"/>
        <end position="255"/>
    </location>
</feature>
<feature type="region of interest" description="Disordered" evidence="1">
    <location>
        <begin position="240"/>
        <end position="261"/>
    </location>
</feature>
<evidence type="ECO:0000313" key="4">
    <source>
        <dbReference type="EMBL" id="CAA7028022.1"/>
    </source>
</evidence>
<accession>A0A6D2IQY0</accession>
<dbReference type="AlphaFoldDB" id="A0A6D2IQY0"/>
<evidence type="ECO:0000259" key="2">
    <source>
        <dbReference type="Pfam" id="PF00646"/>
    </source>
</evidence>
<dbReference type="PANTHER" id="PTHR33127:SF30">
    <property type="entry name" value="F-BOX DOMAIN-CONTAINING PROTEIN"/>
    <property type="match status" value="1"/>
</dbReference>
<dbReference type="OrthoDB" id="1863935at2759"/>
<dbReference type="Gene3D" id="1.20.1280.50">
    <property type="match status" value="1"/>
</dbReference>
<dbReference type="CDD" id="cd09917">
    <property type="entry name" value="F-box_SF"/>
    <property type="match status" value="1"/>
</dbReference>
<comment type="caution">
    <text evidence="4">The sequence shown here is derived from an EMBL/GenBank/DDBJ whole genome shotgun (WGS) entry which is preliminary data.</text>
</comment>
<feature type="region of interest" description="Disordered" evidence="1">
    <location>
        <begin position="1"/>
        <end position="42"/>
    </location>
</feature>
<sequence>MRPPSPSQTTPLSPTMASRSPSPITSRRRRSKTQSNEQALNPSFADLPSSLLETIMSRIVLKDNIRASAACKSWHEAAIYVRVVEKHPWLMCFPKFGGGNLFQFRDPVQSKSFTLELPGRSFSLEPDEIFFFNPFSKERISLPVLEPTLKFIRSHELAFTCPPTSDDCVLLASFCDYQRVNVTLRTWCPGATEWSIITHEDAGWFGFFGKYGKLVYLNDRFYILNSTSLHSFHPSSGTWEHRPTTRLHDHNDGQRQRYGRGPNETTFYLAEKRGEVILLVTCNKEKPKVYKLVSLEWKEMSDAELDGLTFFVSLYNCELRSDLTCMRNRVYFSRSGGNRKHCAYYSFDENSFTSYNASHYRGLELCSRNSVWIDPPSNVLDYFVSESFA</sequence>
<feature type="compositionally biased region" description="Low complexity" evidence="1">
    <location>
        <begin position="7"/>
        <end position="25"/>
    </location>
</feature>
<protein>
    <recommendedName>
        <fullName evidence="6">F-box domain-containing protein</fullName>
    </recommendedName>
</protein>
<dbReference type="SUPFAM" id="SSF81383">
    <property type="entry name" value="F-box domain"/>
    <property type="match status" value="1"/>
</dbReference>
<feature type="domain" description="F-box" evidence="2">
    <location>
        <begin position="45"/>
        <end position="78"/>
    </location>
</feature>
<dbReference type="Pfam" id="PF00646">
    <property type="entry name" value="F-box"/>
    <property type="match status" value="1"/>
</dbReference>
<keyword evidence="5" id="KW-1185">Reference proteome</keyword>
<dbReference type="Pfam" id="PF03478">
    <property type="entry name" value="Beta-prop_KIB1-4"/>
    <property type="match status" value="1"/>
</dbReference>
<evidence type="ECO:0008006" key="6">
    <source>
        <dbReference type="Google" id="ProtNLM"/>
    </source>
</evidence>
<dbReference type="InterPro" id="IPR036047">
    <property type="entry name" value="F-box-like_dom_sf"/>
</dbReference>